<evidence type="ECO:0000313" key="3">
    <source>
        <dbReference type="EMBL" id="SSX35412.1"/>
    </source>
</evidence>
<feature type="compositionally biased region" description="Polar residues" evidence="1">
    <location>
        <begin position="19"/>
        <end position="30"/>
    </location>
</feature>
<dbReference type="PANTHER" id="PTHR14907">
    <property type="entry name" value="FI14130P"/>
    <property type="match status" value="1"/>
</dbReference>
<evidence type="ECO:0000259" key="2">
    <source>
        <dbReference type="Pfam" id="PF25825"/>
    </source>
</evidence>
<evidence type="ECO:0000256" key="1">
    <source>
        <dbReference type="SAM" id="MobiDB-lite"/>
    </source>
</evidence>
<accession>A0A336MYE5</accession>
<sequence length="442" mass="50457">MASTTTNTNNTNNNNNSNVQINGGNQKLFQSSTNSLSSNNSDIDGLPKSFINAMRTLFDIMADPRTGFVRFSDIEQRWQEGSSRGMPLGVIESLRKVTPDNGNLSFERFCNGLKICLIKNQTSENPSITSYKRQVIGESTSPIPQSPSKHGSSNFQKETRRPPSAPVLDYSTHLPKQQPPVQVNHHQVHPINTATVRPNTIKMSQSQRTLSMPQLSPDREPPEQNQPPVQQIHNIYTLGPPKPPRSMRLSAPAVPERVDKAEIRNALHNWQLNVIEGDKNKQNFRMSQGSPNNFQRSSGDGQTDQHIYQKKTTVRRREPRRHTLQNGIDYNMLKRMKQIEQEKDVLLEGLSAVEKARDWYLKQIAVVQEKIKTLGRTGTHMEHWTEAQQERVDLQRARIFEVNRHLMTLYESDGFPMHMNLALHHHRNFQQYGQGPSRAEIV</sequence>
<dbReference type="PANTHER" id="PTHR14907:SF2">
    <property type="entry name" value="SUPPRESSOR APC DOMAIN-CONTAINING PROTEIN 2"/>
    <property type="match status" value="1"/>
</dbReference>
<feature type="compositionally biased region" description="Low complexity" evidence="1">
    <location>
        <begin position="31"/>
        <end position="41"/>
    </location>
</feature>
<feature type="compositionally biased region" description="Polar residues" evidence="1">
    <location>
        <begin position="138"/>
        <end position="156"/>
    </location>
</feature>
<feature type="compositionally biased region" description="Low complexity" evidence="1">
    <location>
        <begin position="1"/>
        <end position="18"/>
    </location>
</feature>
<dbReference type="Gene3D" id="1.10.287.450">
    <property type="entry name" value="Helix hairpin bin"/>
    <property type="match status" value="1"/>
</dbReference>
<feature type="compositionally biased region" description="Polar residues" evidence="1">
    <location>
        <begin position="192"/>
        <end position="214"/>
    </location>
</feature>
<protein>
    <submittedName>
        <fullName evidence="3">CSON009916 protein</fullName>
    </submittedName>
</protein>
<feature type="domain" description="Suppressor APC" evidence="2">
    <location>
        <begin position="45"/>
        <end position="123"/>
    </location>
</feature>
<dbReference type="Pfam" id="PF25825">
    <property type="entry name" value="SAPC2_N"/>
    <property type="match status" value="1"/>
</dbReference>
<dbReference type="EMBL" id="UFQT01003997">
    <property type="protein sequence ID" value="SSX35412.1"/>
    <property type="molecule type" value="Genomic_DNA"/>
</dbReference>
<feature type="region of interest" description="Disordered" evidence="1">
    <location>
        <begin position="282"/>
        <end position="311"/>
    </location>
</feature>
<name>A0A336MYE5_CULSO</name>
<feature type="compositionally biased region" description="Polar residues" evidence="1">
    <location>
        <begin position="283"/>
        <end position="306"/>
    </location>
</feature>
<proteinExistence type="predicted"/>
<dbReference type="Pfam" id="PF11414">
    <property type="entry name" value="Suppressor_APC"/>
    <property type="match status" value="1"/>
</dbReference>
<organism evidence="3">
    <name type="scientific">Culicoides sonorensis</name>
    <name type="common">Biting midge</name>
    <dbReference type="NCBI Taxonomy" id="179676"/>
    <lineage>
        <taxon>Eukaryota</taxon>
        <taxon>Metazoa</taxon>
        <taxon>Ecdysozoa</taxon>
        <taxon>Arthropoda</taxon>
        <taxon>Hexapoda</taxon>
        <taxon>Insecta</taxon>
        <taxon>Pterygota</taxon>
        <taxon>Neoptera</taxon>
        <taxon>Endopterygota</taxon>
        <taxon>Diptera</taxon>
        <taxon>Nematocera</taxon>
        <taxon>Chironomoidea</taxon>
        <taxon>Ceratopogonidae</taxon>
        <taxon>Ceratopogoninae</taxon>
        <taxon>Culicoides</taxon>
        <taxon>Monoculicoides</taxon>
    </lineage>
</organism>
<dbReference type="InterPro" id="IPR057953">
    <property type="entry name" value="SAPC2_N"/>
</dbReference>
<feature type="region of interest" description="Disordered" evidence="1">
    <location>
        <begin position="1"/>
        <end position="42"/>
    </location>
</feature>
<gene>
    <name evidence="3" type="primary">CSON009916</name>
</gene>
<feature type="region of interest" description="Disordered" evidence="1">
    <location>
        <begin position="138"/>
        <end position="227"/>
    </location>
</feature>
<dbReference type="InterPro" id="IPR026828">
    <property type="entry name" value="SAPC2_1/2"/>
</dbReference>
<dbReference type="OMA" id="WQLNLMA"/>
<dbReference type="AlphaFoldDB" id="A0A336MYE5"/>
<reference evidence="3" key="1">
    <citation type="submission" date="2018-07" db="EMBL/GenBank/DDBJ databases">
        <authorList>
            <person name="Quirk P.G."/>
            <person name="Krulwich T.A."/>
        </authorList>
    </citation>
    <scope>NUCLEOTIDE SEQUENCE</scope>
</reference>
<dbReference type="VEuPathDB" id="VectorBase:CSON009916"/>